<accession>A0A3B0JYX0</accession>
<gene>
    <name evidence="3" type="ORF">DGUA_6G011633</name>
</gene>
<feature type="compositionally biased region" description="Basic and acidic residues" evidence="2">
    <location>
        <begin position="147"/>
        <end position="159"/>
    </location>
</feature>
<evidence type="ECO:0000256" key="2">
    <source>
        <dbReference type="SAM" id="MobiDB-lite"/>
    </source>
</evidence>
<dbReference type="STRING" id="7266.A0A3B0JYX0"/>
<dbReference type="AlphaFoldDB" id="A0A3B0JYX0"/>
<protein>
    <submittedName>
        <fullName evidence="3">Uncharacterized protein</fullName>
    </submittedName>
</protein>
<organism evidence="3 4">
    <name type="scientific">Drosophila guanche</name>
    <name type="common">Fruit fly</name>
    <dbReference type="NCBI Taxonomy" id="7266"/>
    <lineage>
        <taxon>Eukaryota</taxon>
        <taxon>Metazoa</taxon>
        <taxon>Ecdysozoa</taxon>
        <taxon>Arthropoda</taxon>
        <taxon>Hexapoda</taxon>
        <taxon>Insecta</taxon>
        <taxon>Pterygota</taxon>
        <taxon>Neoptera</taxon>
        <taxon>Endopterygota</taxon>
        <taxon>Diptera</taxon>
        <taxon>Brachycera</taxon>
        <taxon>Muscomorpha</taxon>
        <taxon>Ephydroidea</taxon>
        <taxon>Drosophilidae</taxon>
        <taxon>Drosophila</taxon>
        <taxon>Sophophora</taxon>
    </lineage>
</organism>
<feature type="compositionally biased region" description="Acidic residues" evidence="2">
    <location>
        <begin position="376"/>
        <end position="389"/>
    </location>
</feature>
<dbReference type="EMBL" id="OUUW01000003">
    <property type="protein sequence ID" value="SPP78879.1"/>
    <property type="molecule type" value="Genomic_DNA"/>
</dbReference>
<evidence type="ECO:0000313" key="4">
    <source>
        <dbReference type="Proteomes" id="UP000268350"/>
    </source>
</evidence>
<keyword evidence="4" id="KW-1185">Reference proteome</keyword>
<feature type="coiled-coil region" evidence="1">
    <location>
        <begin position="333"/>
        <end position="360"/>
    </location>
</feature>
<feature type="region of interest" description="Disordered" evidence="2">
    <location>
        <begin position="252"/>
        <end position="272"/>
    </location>
</feature>
<reference evidence="4" key="1">
    <citation type="submission" date="2018-01" db="EMBL/GenBank/DDBJ databases">
        <authorList>
            <person name="Alioto T."/>
            <person name="Alioto T."/>
        </authorList>
    </citation>
    <scope>NUCLEOTIDE SEQUENCE [LARGE SCALE GENOMIC DNA]</scope>
</reference>
<evidence type="ECO:0000256" key="1">
    <source>
        <dbReference type="SAM" id="Coils"/>
    </source>
</evidence>
<proteinExistence type="predicted"/>
<evidence type="ECO:0000313" key="3">
    <source>
        <dbReference type="EMBL" id="SPP78879.1"/>
    </source>
</evidence>
<feature type="compositionally biased region" description="Low complexity" evidence="2">
    <location>
        <begin position="255"/>
        <end position="272"/>
    </location>
</feature>
<sequence length="491" mass="54035">MEYSAARHQENPTLTKMQQKVEEKIDPLTRIQEEIKEVVRREEEYRQLATLSSTKGGTASSPPIQVEEFETYTINGNGNGNDFNEDQEPEGQEQLMNLGENEEEREQDQGVLVTAQPALAAEQTMVLLLPIDEHSNTHSLASSVNSTKEESLDGQHSDDSGISASSQGNNNNNNNNNLVKQLQPLKLTVVSRQEQRYIGPNCYNMTPEPPQQKLMTRTISTPQLNGLHQKRQFAFSGSTKGVMQRFIASHGKVGPSSPLSIPSSPLTLSNGSSGNVNGNVIGSTQTALKLNARSALAFLETGGNNSPTVTLSPAAIERDSEGRPLRRGYVPVEQKIQRELQDLKSRETELKRLRKLYRQNTLRASQDKLILCTDDEADEEADDDEDSEEEHCYGPGKLRNAQSTQELDRNGNEHEIVHNSQRVASGYVYITSTGNGNESVTCNGGMRPAMSLAQLCDLTPEEAPSSHRLIAQWESLIKKNAEGGAAIEAVI</sequence>
<name>A0A3B0JYX0_DROGU</name>
<feature type="region of interest" description="Disordered" evidence="2">
    <location>
        <begin position="376"/>
        <end position="408"/>
    </location>
</feature>
<feature type="region of interest" description="Disordered" evidence="2">
    <location>
        <begin position="139"/>
        <end position="177"/>
    </location>
</feature>
<dbReference type="Proteomes" id="UP000268350">
    <property type="component" value="Unassembled WGS sequence"/>
</dbReference>
<dbReference type="OrthoDB" id="6512841at2759"/>
<keyword evidence="1" id="KW-0175">Coiled coil</keyword>